<protein>
    <submittedName>
        <fullName evidence="10">Peptidyl-dipeptidase Dcp</fullName>
        <ecNumber evidence="10">3.4.15.5</ecNumber>
    </submittedName>
</protein>
<name>A0ABV9QRA3_9GAMM</name>
<dbReference type="PANTHER" id="PTHR43660">
    <property type="entry name" value="DIPEPTIDYL CARBOXYPEPTIDASE"/>
    <property type="match status" value="1"/>
</dbReference>
<gene>
    <name evidence="10" type="primary">dcp</name>
    <name evidence="10" type="ORF">ACFO6Q_04580</name>
</gene>
<feature type="domain" description="Peptidase M3A/M3B catalytic" evidence="9">
    <location>
        <begin position="270"/>
        <end position="716"/>
    </location>
</feature>
<reference evidence="11" key="1">
    <citation type="journal article" date="2019" name="Int. J. Syst. Evol. Microbiol.">
        <title>The Global Catalogue of Microorganisms (GCM) 10K type strain sequencing project: providing services to taxonomists for standard genome sequencing and annotation.</title>
        <authorList>
            <consortium name="The Broad Institute Genomics Platform"/>
            <consortium name="The Broad Institute Genome Sequencing Center for Infectious Disease"/>
            <person name="Wu L."/>
            <person name="Ma J."/>
        </authorList>
    </citation>
    <scope>NUCLEOTIDE SEQUENCE [LARGE SCALE GENOMIC DNA]</scope>
    <source>
        <strain evidence="11">CCUG 30340</strain>
    </source>
</reference>
<evidence type="ECO:0000256" key="3">
    <source>
        <dbReference type="ARBA" id="ARBA00022723"/>
    </source>
</evidence>
<evidence type="ECO:0000256" key="4">
    <source>
        <dbReference type="ARBA" id="ARBA00022801"/>
    </source>
</evidence>
<keyword evidence="6 7" id="KW-0482">Metalloprotease</keyword>
<evidence type="ECO:0000259" key="9">
    <source>
        <dbReference type="Pfam" id="PF01432"/>
    </source>
</evidence>
<dbReference type="Gene3D" id="1.10.1370.40">
    <property type="match status" value="3"/>
</dbReference>
<keyword evidence="10" id="KW-0121">Carboxypeptidase</keyword>
<dbReference type="EC" id="3.4.15.5" evidence="10"/>
<dbReference type="CDD" id="cd06456">
    <property type="entry name" value="M3A_DCP"/>
    <property type="match status" value="1"/>
</dbReference>
<evidence type="ECO:0000256" key="2">
    <source>
        <dbReference type="ARBA" id="ARBA00022670"/>
    </source>
</evidence>
<dbReference type="GO" id="GO:0008241">
    <property type="term" value="F:peptidyl-dipeptidase activity"/>
    <property type="evidence" value="ECO:0007669"/>
    <property type="project" value="UniProtKB-EC"/>
</dbReference>
<evidence type="ECO:0000256" key="8">
    <source>
        <dbReference type="SAM" id="SignalP"/>
    </source>
</evidence>
<dbReference type="EMBL" id="JBHSHD010000004">
    <property type="protein sequence ID" value="MFC4819585.1"/>
    <property type="molecule type" value="Genomic_DNA"/>
</dbReference>
<keyword evidence="3 7" id="KW-0479">Metal-binding</keyword>
<dbReference type="Pfam" id="PF01432">
    <property type="entry name" value="Peptidase_M3"/>
    <property type="match status" value="1"/>
</dbReference>
<dbReference type="InterPro" id="IPR034005">
    <property type="entry name" value="M3A_DCP"/>
</dbReference>
<dbReference type="Proteomes" id="UP001595886">
    <property type="component" value="Unassembled WGS sequence"/>
</dbReference>
<evidence type="ECO:0000256" key="1">
    <source>
        <dbReference type="ARBA" id="ARBA00006040"/>
    </source>
</evidence>
<accession>A0ABV9QRA3</accession>
<proteinExistence type="inferred from homology"/>
<evidence type="ECO:0000256" key="5">
    <source>
        <dbReference type="ARBA" id="ARBA00022833"/>
    </source>
</evidence>
<organism evidence="10 11">
    <name type="scientific">Dokdonella ginsengisoli</name>
    <dbReference type="NCBI Taxonomy" id="363846"/>
    <lineage>
        <taxon>Bacteria</taxon>
        <taxon>Pseudomonadati</taxon>
        <taxon>Pseudomonadota</taxon>
        <taxon>Gammaproteobacteria</taxon>
        <taxon>Lysobacterales</taxon>
        <taxon>Rhodanobacteraceae</taxon>
        <taxon>Dokdonella</taxon>
    </lineage>
</organism>
<keyword evidence="2 7" id="KW-0645">Protease</keyword>
<dbReference type="SUPFAM" id="SSF55486">
    <property type="entry name" value="Metalloproteases ('zincins'), catalytic domain"/>
    <property type="match status" value="1"/>
</dbReference>
<evidence type="ECO:0000256" key="6">
    <source>
        <dbReference type="ARBA" id="ARBA00023049"/>
    </source>
</evidence>
<keyword evidence="5 7" id="KW-0862">Zinc</keyword>
<keyword evidence="8" id="KW-0732">Signal</keyword>
<dbReference type="NCBIfam" id="NF007624">
    <property type="entry name" value="PRK10280.1"/>
    <property type="match status" value="1"/>
</dbReference>
<keyword evidence="4 7" id="KW-0378">Hydrolase</keyword>
<keyword evidence="11" id="KW-1185">Reference proteome</keyword>
<dbReference type="InterPro" id="IPR045090">
    <property type="entry name" value="Pept_M3A_M3B"/>
</dbReference>
<comment type="cofactor">
    <cofactor evidence="7">
        <name>Zn(2+)</name>
        <dbReference type="ChEBI" id="CHEBI:29105"/>
    </cofactor>
    <text evidence="7">Binds 1 zinc ion.</text>
</comment>
<comment type="similarity">
    <text evidence="1 7">Belongs to the peptidase M3 family.</text>
</comment>
<evidence type="ECO:0000256" key="7">
    <source>
        <dbReference type="RuleBase" id="RU003435"/>
    </source>
</evidence>
<comment type="caution">
    <text evidence="10">The sequence shown here is derived from an EMBL/GenBank/DDBJ whole genome shotgun (WGS) entry which is preliminary data.</text>
</comment>
<sequence length="718" mass="79994">MLRKRLLVTTMNLVLVSGFGILASAPDASAKDPAAATAAIAGNPFAKASTLPFQAPPFDKIKDAHYQPAFEAGMREHLAEIAKIAAQKDAPTFDNTLVPLERSGQMLTRVAVAFNAVTGADTNDTLQKVQEAIAPKLAEHQDAIYLDDKLFARVGKLYDTRDTLGLDAEQKRLVERYYDNFVRAGAKLGEADKAKLRELNKEESTLTTDFSNKLLAANNGGALVVDDKKDLAGFSDADVAAAADAAKTAKKDGKYLVALQNTTQQPAQVSLQDRGVRERLFKASTERAEHGDANDTRAIIQRLAVLRADRAKLLGYADFASYTLADQMAKTPANAIKLMTDMVPTATAKAKGEAAKMQALIDKNKGGFKLAPWDWQFYAEQVRKAEYDLDEAQIKPYFEIDRVLNDGVFYAANQLYGLTFKQRKDIPVYQPDVRVYEVFDADGKSLALFYADYWKRDSKRGGAWMDNLVGQSRLLGTKPVVYNVCNFTKPAAGQPALITYDDVTTMFHEFGHALHGMFADTQYPTLSGTNVPRDFVEFPSQFNEHWARDPKVFANYAKHYQTGAPMPAELVEKINKSRTFDQGFATTEYLAAALLDMAWHTQPAGTPKQDVDAFETKALEQYKVNVYEVPPRYRTSYFAHVWGGGYAAGYYAYLWSEVLDHDAFYWFREHGGLTRENGQRFRDMILSRGSTQDMAALYRAFRGRDPSVEPLLEQRGLK</sequence>
<feature type="signal peptide" evidence="8">
    <location>
        <begin position="1"/>
        <end position="30"/>
    </location>
</feature>
<feature type="chain" id="PRO_5047067871" evidence="8">
    <location>
        <begin position="31"/>
        <end position="718"/>
    </location>
</feature>
<dbReference type="RefSeq" id="WP_380019362.1">
    <property type="nucleotide sequence ID" value="NZ_JBHSHD010000004.1"/>
</dbReference>
<evidence type="ECO:0000313" key="10">
    <source>
        <dbReference type="EMBL" id="MFC4819585.1"/>
    </source>
</evidence>
<dbReference type="PANTHER" id="PTHR43660:SF1">
    <property type="entry name" value="DIPEPTIDYL CARBOXYPEPTIDASE"/>
    <property type="match status" value="1"/>
</dbReference>
<evidence type="ECO:0000313" key="11">
    <source>
        <dbReference type="Proteomes" id="UP001595886"/>
    </source>
</evidence>
<dbReference type="GO" id="GO:0004180">
    <property type="term" value="F:carboxypeptidase activity"/>
    <property type="evidence" value="ECO:0007669"/>
    <property type="project" value="UniProtKB-KW"/>
</dbReference>
<dbReference type="InterPro" id="IPR001567">
    <property type="entry name" value="Pept_M3A_M3B_dom"/>
</dbReference>